<feature type="transmembrane region" description="Helical" evidence="1">
    <location>
        <begin position="6"/>
        <end position="26"/>
    </location>
</feature>
<dbReference type="EMBL" id="CYZK01000008">
    <property type="protein sequence ID" value="CUO18151.1"/>
    <property type="molecule type" value="Genomic_DNA"/>
</dbReference>
<evidence type="ECO:0000313" key="4">
    <source>
        <dbReference type="Proteomes" id="UP000095362"/>
    </source>
</evidence>
<gene>
    <name evidence="3" type="ORF">comes_11960</name>
    <name evidence="2" type="ORF">ERS852481_01536</name>
</gene>
<dbReference type="EMBL" id="BSCI01000006">
    <property type="protein sequence ID" value="GLG86651.1"/>
    <property type="molecule type" value="Genomic_DNA"/>
</dbReference>
<keyword evidence="1" id="KW-0812">Transmembrane</keyword>
<feature type="transmembrane region" description="Helical" evidence="1">
    <location>
        <begin position="241"/>
        <end position="263"/>
    </location>
</feature>
<evidence type="ECO:0000313" key="5">
    <source>
        <dbReference type="Proteomes" id="UP001145109"/>
    </source>
</evidence>
<sequence length="435" mass="49711">MGLSEAMLFAFAATIICAFAIAEKIIDIDFEQFMPKNLKKAKMKRILAKRETPLQGARLQKDIKDSFENVLLPLGKADKGYLPKRMDLTFRRKMVHQVELLGKRKLCRDIQVTDVVPLPKNNFKRWNDDGREWRESILQCSSLERLISPQAGKTVHQIYRKNSYLRILQSRHIRHSDRQGKNKEFYSDKGTIICPSCGAEVELSSQQVICPYCGGVIQSEFYDWQTEVFEIYEKMGANMQYGLLLLAYSGIMFLCLTLCLYLIKDTDISLTIGVIAILLILLGIAKIFQSKEEKQEKLPKEIVRYSENYLRSCINDALYKDVNKPDLMDYGIGSIILKNVVNTDKTTEVTATAYGSETYLPESGKPYTKKTKTTLVLQRARYPERRKTDGAFFKEKDCPSCGANFIPDEHNCCSFCGYSFQVDNAKWVVKATGES</sequence>
<reference evidence="2 4" key="1">
    <citation type="submission" date="2015-09" db="EMBL/GenBank/DDBJ databases">
        <authorList>
            <consortium name="Pathogen Informatics"/>
        </authorList>
    </citation>
    <scope>NUCLEOTIDE SEQUENCE [LARGE SCALE GENOMIC DNA]</scope>
    <source>
        <strain evidence="2 4">2789STDY5834866</strain>
    </source>
</reference>
<dbReference type="STRING" id="410072.ERS852525_02423"/>
<proteinExistence type="predicted"/>
<dbReference type="Proteomes" id="UP000095362">
    <property type="component" value="Unassembled WGS sequence"/>
</dbReference>
<protein>
    <submittedName>
        <fullName evidence="2">Double zinc ribbon</fullName>
    </submittedName>
</protein>
<organism evidence="3 5">
    <name type="scientific">Coprococcus comes</name>
    <dbReference type="NCBI Taxonomy" id="410072"/>
    <lineage>
        <taxon>Bacteria</taxon>
        <taxon>Bacillati</taxon>
        <taxon>Bacillota</taxon>
        <taxon>Clostridia</taxon>
        <taxon>Lachnospirales</taxon>
        <taxon>Lachnospiraceae</taxon>
        <taxon>Coprococcus</taxon>
    </lineage>
</organism>
<dbReference type="AlphaFoldDB" id="A0A173ZW45"/>
<evidence type="ECO:0000256" key="1">
    <source>
        <dbReference type="SAM" id="Phobius"/>
    </source>
</evidence>
<keyword evidence="1" id="KW-1133">Transmembrane helix</keyword>
<dbReference type="RefSeq" id="WP_055247797.1">
    <property type="nucleotide sequence ID" value="NZ_BSCI01000006.1"/>
</dbReference>
<feature type="transmembrane region" description="Helical" evidence="1">
    <location>
        <begin position="269"/>
        <end position="288"/>
    </location>
</feature>
<reference evidence="3" key="3">
    <citation type="submission" date="2022-11" db="EMBL/GenBank/DDBJ databases">
        <title>Draft genome sequence of Coprococcus comes strain 31264.</title>
        <authorList>
            <person name="Hisatomi A."/>
            <person name="Ohkuma M."/>
            <person name="Sakamoto M."/>
        </authorList>
    </citation>
    <scope>NUCLEOTIDE SEQUENCE</scope>
    <source>
        <strain evidence="3">JCM 31264</strain>
    </source>
</reference>
<name>A0A173ZW45_9FIRM</name>
<dbReference type="OrthoDB" id="2027819at2"/>
<keyword evidence="1" id="KW-0472">Membrane</keyword>
<accession>A0A173ZW45</accession>
<dbReference type="Proteomes" id="UP001145109">
    <property type="component" value="Unassembled WGS sequence"/>
</dbReference>
<dbReference type="PaxDb" id="410072-ERS852525_02423"/>
<evidence type="ECO:0000313" key="3">
    <source>
        <dbReference type="EMBL" id="GLG86651.1"/>
    </source>
</evidence>
<reference evidence="3" key="2">
    <citation type="submission" date="2022-09" db="EMBL/GenBank/DDBJ databases">
        <title>Draft genome sequence of Coprococcus comes strain 31264.</title>
        <authorList>
            <person name="Atsushi H."/>
            <person name="Moriya O."/>
            <person name="Mitsuo S."/>
        </authorList>
    </citation>
    <scope>NUCLEOTIDE SEQUENCE</scope>
    <source>
        <strain evidence="3">JCM 31264</strain>
    </source>
</reference>
<dbReference type="Gene3D" id="2.20.28.30">
    <property type="entry name" value="RNA polymerase ii, chain L"/>
    <property type="match status" value="1"/>
</dbReference>
<evidence type="ECO:0000313" key="2">
    <source>
        <dbReference type="EMBL" id="CUO18151.1"/>
    </source>
</evidence>